<gene>
    <name evidence="2" type="primary">umuD</name>
    <name evidence="2" type="ORF">ING2E5A_2169</name>
</gene>
<feature type="domain" description="Peptidase S24/S26A/S26B/S26C" evidence="1">
    <location>
        <begin position="23"/>
        <end position="137"/>
    </location>
</feature>
<dbReference type="KEGG" id="pmuc:ING2E5A_2169"/>
<dbReference type="Pfam" id="PF00717">
    <property type="entry name" value="Peptidase_S24"/>
    <property type="match status" value="1"/>
</dbReference>
<sequence>MKKQLNTQKIELIQHESSEQRYPYIGNVQAGFPSPAEDFFHDYISLDELLVDHKETTFFARVSGSSMGNDFSDGDLLIIDKSLEWEENKIALCFIDGEFTLKRIKLKDGKCYLVPSNKDFPLIEVNYEQGVTIWGVVKYSIRKH</sequence>
<evidence type="ECO:0000313" key="3">
    <source>
        <dbReference type="Proteomes" id="UP000178485"/>
    </source>
</evidence>
<dbReference type="RefSeq" id="WP_071137350.1">
    <property type="nucleotide sequence ID" value="NZ_LT608328.1"/>
</dbReference>
<keyword evidence="3" id="KW-1185">Reference proteome</keyword>
<dbReference type="Proteomes" id="UP000178485">
    <property type="component" value="Chromosome i"/>
</dbReference>
<dbReference type="PANTHER" id="PTHR33516:SF2">
    <property type="entry name" value="LEXA REPRESSOR-RELATED"/>
    <property type="match status" value="1"/>
</dbReference>
<dbReference type="STRING" id="1642646.ING2E5A_2169"/>
<dbReference type="PANTHER" id="PTHR33516">
    <property type="entry name" value="LEXA REPRESSOR"/>
    <property type="match status" value="1"/>
</dbReference>
<accession>A0A1G4G8Y6</accession>
<organism evidence="2 3">
    <name type="scientific">Petrimonas mucosa</name>
    <dbReference type="NCBI Taxonomy" id="1642646"/>
    <lineage>
        <taxon>Bacteria</taxon>
        <taxon>Pseudomonadati</taxon>
        <taxon>Bacteroidota</taxon>
        <taxon>Bacteroidia</taxon>
        <taxon>Bacteroidales</taxon>
        <taxon>Dysgonomonadaceae</taxon>
        <taxon>Petrimonas</taxon>
    </lineage>
</organism>
<keyword evidence="2" id="KW-0378">Hydrolase</keyword>
<name>A0A1G4G8Y6_9BACT</name>
<dbReference type="SUPFAM" id="SSF51306">
    <property type="entry name" value="LexA/Signal peptidase"/>
    <property type="match status" value="1"/>
</dbReference>
<evidence type="ECO:0000259" key="1">
    <source>
        <dbReference type="Pfam" id="PF00717"/>
    </source>
</evidence>
<proteinExistence type="predicted"/>
<dbReference type="GO" id="GO:0016787">
    <property type="term" value="F:hydrolase activity"/>
    <property type="evidence" value="ECO:0007669"/>
    <property type="project" value="UniProtKB-KW"/>
</dbReference>
<protein>
    <submittedName>
        <fullName evidence="2">Protein UmuD</fullName>
        <ecNumber evidence="2">3.4.21.-</ecNumber>
    </submittedName>
</protein>
<dbReference type="CDD" id="cd06529">
    <property type="entry name" value="S24_LexA-like"/>
    <property type="match status" value="1"/>
</dbReference>
<dbReference type="EC" id="3.4.21.-" evidence="2"/>
<reference evidence="2 3" key="1">
    <citation type="submission" date="2016-08" db="EMBL/GenBank/DDBJ databases">
        <authorList>
            <person name="Seilhamer J.J."/>
        </authorList>
    </citation>
    <scope>NUCLEOTIDE SEQUENCE [LARGE SCALE GENOMIC DNA]</scope>
    <source>
        <strain evidence="2">ING2-E5A</strain>
    </source>
</reference>
<evidence type="ECO:0000313" key="2">
    <source>
        <dbReference type="EMBL" id="SCM58982.1"/>
    </source>
</evidence>
<dbReference type="EMBL" id="LT608328">
    <property type="protein sequence ID" value="SCM58982.1"/>
    <property type="molecule type" value="Genomic_DNA"/>
</dbReference>
<dbReference type="InterPro" id="IPR036286">
    <property type="entry name" value="LexA/Signal_pep-like_sf"/>
</dbReference>
<dbReference type="InterPro" id="IPR050077">
    <property type="entry name" value="LexA_repressor"/>
</dbReference>
<dbReference type="AlphaFoldDB" id="A0A1G4G8Y6"/>
<dbReference type="NCBIfam" id="NF007621">
    <property type="entry name" value="PRK10276.1"/>
    <property type="match status" value="1"/>
</dbReference>
<dbReference type="InterPro" id="IPR015927">
    <property type="entry name" value="Peptidase_S24_S26A/B/C"/>
</dbReference>
<dbReference type="InterPro" id="IPR039418">
    <property type="entry name" value="LexA-like"/>
</dbReference>
<dbReference type="Gene3D" id="2.10.109.10">
    <property type="entry name" value="Umud Fragment, subunit A"/>
    <property type="match status" value="1"/>
</dbReference>